<evidence type="ECO:0000256" key="4">
    <source>
        <dbReference type="ARBA" id="ARBA00022705"/>
    </source>
</evidence>
<keyword evidence="5" id="KW-0239">DNA-directed DNA polymerase</keyword>
<dbReference type="RefSeq" id="WP_188778544.1">
    <property type="nucleotide sequence ID" value="NZ_BMKQ01000001.1"/>
</dbReference>
<dbReference type="SUPFAM" id="SSF52540">
    <property type="entry name" value="P-loop containing nucleoside triphosphate hydrolases"/>
    <property type="match status" value="1"/>
</dbReference>
<comment type="similarity">
    <text evidence="6">Belongs to the DNA polymerase HolA subunit family.</text>
</comment>
<organism evidence="8 9">
    <name type="scientific">Marmoricola endophyticus</name>
    <dbReference type="NCBI Taxonomy" id="2040280"/>
    <lineage>
        <taxon>Bacteria</taxon>
        <taxon>Bacillati</taxon>
        <taxon>Actinomycetota</taxon>
        <taxon>Actinomycetes</taxon>
        <taxon>Propionibacteriales</taxon>
        <taxon>Nocardioidaceae</taxon>
        <taxon>Marmoricola</taxon>
    </lineage>
</organism>
<dbReference type="SUPFAM" id="SSF48019">
    <property type="entry name" value="post-AAA+ oligomerization domain-like"/>
    <property type="match status" value="1"/>
</dbReference>
<gene>
    <name evidence="8" type="ORF">GCM10011519_08620</name>
</gene>
<evidence type="ECO:0000313" key="9">
    <source>
        <dbReference type="Proteomes" id="UP000649179"/>
    </source>
</evidence>
<evidence type="ECO:0000256" key="5">
    <source>
        <dbReference type="ARBA" id="ARBA00022932"/>
    </source>
</evidence>
<dbReference type="Gene3D" id="3.40.50.300">
    <property type="entry name" value="P-loop containing nucleotide triphosphate hydrolases"/>
    <property type="match status" value="1"/>
</dbReference>
<reference evidence="8" key="1">
    <citation type="journal article" date="2014" name="Int. J. Syst. Evol. Microbiol.">
        <title>Complete genome sequence of Corynebacterium casei LMG S-19264T (=DSM 44701T), isolated from a smear-ripened cheese.</title>
        <authorList>
            <consortium name="US DOE Joint Genome Institute (JGI-PGF)"/>
            <person name="Walter F."/>
            <person name="Albersmeier A."/>
            <person name="Kalinowski J."/>
            <person name="Ruckert C."/>
        </authorList>
    </citation>
    <scope>NUCLEOTIDE SEQUENCE</scope>
    <source>
        <strain evidence="8">CGMCC 1.16067</strain>
    </source>
</reference>
<evidence type="ECO:0000256" key="6">
    <source>
        <dbReference type="ARBA" id="ARBA00034754"/>
    </source>
</evidence>
<evidence type="ECO:0000256" key="7">
    <source>
        <dbReference type="ARBA" id="ARBA00049244"/>
    </source>
</evidence>
<dbReference type="InterPro" id="IPR027417">
    <property type="entry name" value="P-loop_NTPase"/>
</dbReference>
<dbReference type="PANTHER" id="PTHR34388:SF1">
    <property type="entry name" value="DNA POLYMERASE III SUBUNIT DELTA"/>
    <property type="match status" value="1"/>
</dbReference>
<dbReference type="PANTHER" id="PTHR34388">
    <property type="entry name" value="DNA POLYMERASE III SUBUNIT DELTA"/>
    <property type="match status" value="1"/>
</dbReference>
<dbReference type="GO" id="GO:0003887">
    <property type="term" value="F:DNA-directed DNA polymerase activity"/>
    <property type="evidence" value="ECO:0007669"/>
    <property type="project" value="UniProtKB-KW"/>
</dbReference>
<keyword evidence="2" id="KW-0808">Transferase</keyword>
<protein>
    <recommendedName>
        <fullName evidence="1">DNA-directed DNA polymerase</fullName>
        <ecNumber evidence="1">2.7.7.7</ecNumber>
    </recommendedName>
</protein>
<dbReference type="EMBL" id="BMKQ01000001">
    <property type="protein sequence ID" value="GGF37368.1"/>
    <property type="molecule type" value="Genomic_DNA"/>
</dbReference>
<dbReference type="GO" id="GO:0003677">
    <property type="term" value="F:DNA binding"/>
    <property type="evidence" value="ECO:0007669"/>
    <property type="project" value="UniProtKB-KW"/>
</dbReference>
<accession>A0A917BCW9</accession>
<dbReference type="InterPro" id="IPR008921">
    <property type="entry name" value="DNA_pol3_clamp-load_cplx_C"/>
</dbReference>
<evidence type="ECO:0000256" key="1">
    <source>
        <dbReference type="ARBA" id="ARBA00012417"/>
    </source>
</evidence>
<evidence type="ECO:0000256" key="2">
    <source>
        <dbReference type="ARBA" id="ARBA00022679"/>
    </source>
</evidence>
<keyword evidence="4" id="KW-0235">DNA replication</keyword>
<comment type="catalytic activity">
    <reaction evidence="7">
        <text>DNA(n) + a 2'-deoxyribonucleoside 5'-triphosphate = DNA(n+1) + diphosphate</text>
        <dbReference type="Rhea" id="RHEA:22508"/>
        <dbReference type="Rhea" id="RHEA-COMP:17339"/>
        <dbReference type="Rhea" id="RHEA-COMP:17340"/>
        <dbReference type="ChEBI" id="CHEBI:33019"/>
        <dbReference type="ChEBI" id="CHEBI:61560"/>
        <dbReference type="ChEBI" id="CHEBI:173112"/>
        <dbReference type="EC" id="2.7.7.7"/>
    </reaction>
</comment>
<dbReference type="Gene3D" id="1.10.8.60">
    <property type="match status" value="1"/>
</dbReference>
<evidence type="ECO:0000256" key="3">
    <source>
        <dbReference type="ARBA" id="ARBA00022695"/>
    </source>
</evidence>
<dbReference type="Gene3D" id="1.20.272.10">
    <property type="match status" value="1"/>
</dbReference>
<keyword evidence="9" id="KW-1185">Reference proteome</keyword>
<name>A0A917BCW9_9ACTN</name>
<comment type="caution">
    <text evidence="8">The sequence shown here is derived from an EMBL/GenBank/DDBJ whole genome shotgun (WGS) entry which is preliminary data.</text>
</comment>
<dbReference type="InterPro" id="IPR005790">
    <property type="entry name" value="DNA_polIII_delta"/>
</dbReference>
<dbReference type="EC" id="2.7.7.7" evidence="1"/>
<sequence>MPARTAPAAKTLDQVPRELLGRVLLVAGPEEFLNERAIATARDHVREADPEAELSETTGDQLTLASLGELSAPSLFSSTRFVLVRRLEDLPEESVDPVLGYVASPVEDVALVLAHSGGQKGSGVLTKLRKLGVLEMRSASLKGGELPQYVNAELRRHRTRIEPEAATALVSAVGADLRGLAAACEQLASDASVAAGPDGRQPVTVTTELVKRYFGGRAEARSFDIAEHAIFGRTAAALEELRWGIVTDLPAVLVTSALTNGLRQLTKYAAAPRGRSDGEIARLIGAPPWKLRVLRNQLRVWDADRLGAAIRLVARADADIKGRAHDASWTLEQLVLSVAGLADTGR</sequence>
<evidence type="ECO:0000313" key="8">
    <source>
        <dbReference type="EMBL" id="GGF37368.1"/>
    </source>
</evidence>
<dbReference type="NCBIfam" id="TIGR01128">
    <property type="entry name" value="holA"/>
    <property type="match status" value="1"/>
</dbReference>
<dbReference type="Proteomes" id="UP000649179">
    <property type="component" value="Unassembled WGS sequence"/>
</dbReference>
<reference evidence="8" key="2">
    <citation type="submission" date="2020-09" db="EMBL/GenBank/DDBJ databases">
        <authorList>
            <person name="Sun Q."/>
            <person name="Zhou Y."/>
        </authorList>
    </citation>
    <scope>NUCLEOTIDE SEQUENCE</scope>
    <source>
        <strain evidence="8">CGMCC 1.16067</strain>
    </source>
</reference>
<dbReference type="AlphaFoldDB" id="A0A917BCW9"/>
<proteinExistence type="inferred from homology"/>
<keyword evidence="8" id="KW-0238">DNA-binding</keyword>
<dbReference type="GO" id="GO:0006261">
    <property type="term" value="P:DNA-templated DNA replication"/>
    <property type="evidence" value="ECO:0007669"/>
    <property type="project" value="TreeGrafter"/>
</dbReference>
<keyword evidence="3" id="KW-0548">Nucleotidyltransferase</keyword>
<dbReference type="GO" id="GO:0009360">
    <property type="term" value="C:DNA polymerase III complex"/>
    <property type="evidence" value="ECO:0007669"/>
    <property type="project" value="TreeGrafter"/>
</dbReference>